<keyword evidence="3" id="KW-1003">Cell membrane</keyword>
<dbReference type="InParanoid" id="A0A6N7EXI2"/>
<evidence type="ECO:0000256" key="5">
    <source>
        <dbReference type="ARBA" id="ARBA00022989"/>
    </source>
</evidence>
<keyword evidence="5 8" id="KW-1133">Transmembrane helix</keyword>
<feature type="transmembrane region" description="Helical" evidence="8">
    <location>
        <begin position="206"/>
        <end position="224"/>
    </location>
</feature>
<evidence type="ECO:0000256" key="7">
    <source>
        <dbReference type="SAM" id="MobiDB-lite"/>
    </source>
</evidence>
<dbReference type="GO" id="GO:0042910">
    <property type="term" value="F:xenobiotic transmembrane transporter activity"/>
    <property type="evidence" value="ECO:0007669"/>
    <property type="project" value="InterPro"/>
</dbReference>
<feature type="transmembrane region" description="Helical" evidence="8">
    <location>
        <begin position="356"/>
        <end position="378"/>
    </location>
</feature>
<feature type="transmembrane region" description="Helical" evidence="8">
    <location>
        <begin position="317"/>
        <end position="336"/>
    </location>
</feature>
<dbReference type="GO" id="GO:0005886">
    <property type="term" value="C:plasma membrane"/>
    <property type="evidence" value="ECO:0007669"/>
    <property type="project" value="UniProtKB-SubCell"/>
</dbReference>
<gene>
    <name evidence="9" type="ORF">GCU85_07935</name>
</gene>
<comment type="caution">
    <text evidence="9">The sequence shown here is derived from an EMBL/GenBank/DDBJ whole genome shotgun (WGS) entry which is preliminary data.</text>
</comment>
<feature type="transmembrane region" description="Helical" evidence="8">
    <location>
        <begin position="55"/>
        <end position="80"/>
    </location>
</feature>
<dbReference type="PIRSF" id="PIRSF006603">
    <property type="entry name" value="DinF"/>
    <property type="match status" value="1"/>
</dbReference>
<dbReference type="Proteomes" id="UP000471298">
    <property type="component" value="Unassembled WGS sequence"/>
</dbReference>
<dbReference type="GO" id="GO:0015297">
    <property type="term" value="F:antiporter activity"/>
    <property type="evidence" value="ECO:0007669"/>
    <property type="project" value="InterPro"/>
</dbReference>
<keyword evidence="10" id="KW-1185">Reference proteome</keyword>
<dbReference type="InterPro" id="IPR048279">
    <property type="entry name" value="MdtK-like"/>
</dbReference>
<reference evidence="9 10" key="1">
    <citation type="submission" date="2019-10" db="EMBL/GenBank/DDBJ databases">
        <title>Cardiobacteriales fam. a chemoheterotrophic member of the order Cardiobacteriales, and proposal of Cardiobacteriales fam. nov.</title>
        <authorList>
            <person name="Wang C."/>
        </authorList>
    </citation>
    <scope>NUCLEOTIDE SEQUENCE [LARGE SCALE GENOMIC DNA]</scope>
    <source>
        <strain evidence="9 10">ML27</strain>
    </source>
</reference>
<feature type="transmembrane region" description="Helical" evidence="8">
    <location>
        <begin position="271"/>
        <end position="296"/>
    </location>
</feature>
<proteinExistence type="predicted"/>
<evidence type="ECO:0000256" key="8">
    <source>
        <dbReference type="SAM" id="Phobius"/>
    </source>
</evidence>
<feature type="transmembrane region" description="Helical" evidence="8">
    <location>
        <begin position="180"/>
        <end position="200"/>
    </location>
</feature>
<keyword evidence="2" id="KW-0813">Transport</keyword>
<feature type="region of interest" description="Disordered" evidence="7">
    <location>
        <begin position="449"/>
        <end position="469"/>
    </location>
</feature>
<feature type="transmembrane region" description="Helical" evidence="8">
    <location>
        <begin position="390"/>
        <end position="410"/>
    </location>
</feature>
<evidence type="ECO:0000313" key="10">
    <source>
        <dbReference type="Proteomes" id="UP000471298"/>
    </source>
</evidence>
<dbReference type="InterPro" id="IPR002528">
    <property type="entry name" value="MATE_fam"/>
</dbReference>
<dbReference type="PANTHER" id="PTHR43549:SF3">
    <property type="entry name" value="MULTIDRUG RESISTANCE PROTEIN YPNP-RELATED"/>
    <property type="match status" value="1"/>
</dbReference>
<dbReference type="NCBIfam" id="TIGR00797">
    <property type="entry name" value="matE"/>
    <property type="match status" value="1"/>
</dbReference>
<dbReference type="Pfam" id="PF01554">
    <property type="entry name" value="MatE"/>
    <property type="match status" value="2"/>
</dbReference>
<dbReference type="AlphaFoldDB" id="A0A6N7EXI2"/>
<evidence type="ECO:0000256" key="4">
    <source>
        <dbReference type="ARBA" id="ARBA00022692"/>
    </source>
</evidence>
<evidence type="ECO:0000256" key="2">
    <source>
        <dbReference type="ARBA" id="ARBA00022448"/>
    </source>
</evidence>
<evidence type="ECO:0000256" key="1">
    <source>
        <dbReference type="ARBA" id="ARBA00004429"/>
    </source>
</evidence>
<feature type="transmembrane region" description="Helical" evidence="8">
    <location>
        <begin position="20"/>
        <end position="43"/>
    </location>
</feature>
<dbReference type="RefSeq" id="WP_152810647.1">
    <property type="nucleotide sequence ID" value="NZ_WHNW01000009.1"/>
</dbReference>
<sequence length="469" mass="50627">MPQQKTARFVTGATWRHVIVMTLTNSIGLMALFVVDLIDLYFLNLLGEQEMAAAVGFAGLLLFFITAMSIGLLIAMGVLVSQRIGAGDTQNARQIAASTYVIASLFAIALSTVLFLYVEPILQLLGAKGRTLALATTYAEIVLPSSVILVLGMASSGILRAVGDARRAMNTTLIGAGVNLVFDPILIFGLSMGIAGAAWASVLSRIAMMAYGFYGAIILHRMVAKPRFADVRHDTRFIMHIAFPVILTNLATPIGQSFVTMNMAKFGDAAMAAYATIGRIIPVAFSILFALSGAIGPIIGQNFGAKQFDRVRETYRNAIIFAILVVIGISGVLFLLQKPLISVFNLSDQAAELLTLFATYLALFFIFDGILFSTNSAFNSLGYPLYSTLFNYAKFFLGIIPMAWVLSHFYGAKGVLIGQSIGHLVIVILALLVCRRLMLQLDHIDPNNPNRRASARPPLWPGSSAKSQV</sequence>
<feature type="transmembrane region" description="Helical" evidence="8">
    <location>
        <begin position="100"/>
        <end position="118"/>
    </location>
</feature>
<accession>A0A6N7EXI2</accession>
<protein>
    <submittedName>
        <fullName evidence="9">MATE family efflux transporter</fullName>
    </submittedName>
</protein>
<dbReference type="InterPro" id="IPR052031">
    <property type="entry name" value="Membrane_Transporter-Flippase"/>
</dbReference>
<feature type="transmembrane region" description="Helical" evidence="8">
    <location>
        <begin position="236"/>
        <end position="259"/>
    </location>
</feature>
<evidence type="ECO:0000256" key="3">
    <source>
        <dbReference type="ARBA" id="ARBA00022475"/>
    </source>
</evidence>
<feature type="transmembrane region" description="Helical" evidence="8">
    <location>
        <begin position="138"/>
        <end position="159"/>
    </location>
</feature>
<feature type="transmembrane region" description="Helical" evidence="8">
    <location>
        <begin position="416"/>
        <end position="434"/>
    </location>
</feature>
<evidence type="ECO:0000256" key="6">
    <source>
        <dbReference type="ARBA" id="ARBA00023136"/>
    </source>
</evidence>
<evidence type="ECO:0000313" key="9">
    <source>
        <dbReference type="EMBL" id="MPV86653.1"/>
    </source>
</evidence>
<keyword evidence="6 8" id="KW-0472">Membrane</keyword>
<dbReference type="EMBL" id="WHNW01000009">
    <property type="protein sequence ID" value="MPV86653.1"/>
    <property type="molecule type" value="Genomic_DNA"/>
</dbReference>
<dbReference type="PANTHER" id="PTHR43549">
    <property type="entry name" value="MULTIDRUG RESISTANCE PROTEIN YPNP-RELATED"/>
    <property type="match status" value="1"/>
</dbReference>
<comment type="subcellular location">
    <subcellularLocation>
        <location evidence="1">Cell inner membrane</location>
        <topology evidence="1">Multi-pass membrane protein</topology>
    </subcellularLocation>
</comment>
<name>A0A6N7EXI2_9GAMM</name>
<keyword evidence="4 8" id="KW-0812">Transmembrane</keyword>
<organism evidence="9 10">
    <name type="scientific">Ostreibacterium oceani</name>
    <dbReference type="NCBI Taxonomy" id="2654998"/>
    <lineage>
        <taxon>Bacteria</taxon>
        <taxon>Pseudomonadati</taxon>
        <taxon>Pseudomonadota</taxon>
        <taxon>Gammaproteobacteria</taxon>
        <taxon>Cardiobacteriales</taxon>
        <taxon>Ostreibacteriaceae</taxon>
        <taxon>Ostreibacterium</taxon>
    </lineage>
</organism>